<dbReference type="PROSITE" id="PS51257">
    <property type="entry name" value="PROKAR_LIPOPROTEIN"/>
    <property type="match status" value="1"/>
</dbReference>
<feature type="compositionally biased region" description="Low complexity" evidence="1">
    <location>
        <begin position="28"/>
        <end position="62"/>
    </location>
</feature>
<dbReference type="Proteomes" id="UP001333818">
    <property type="component" value="Unassembled WGS sequence"/>
</dbReference>
<sequence length="140" mass="14988">MKKQLSLAIAICTILLAGGITACTQANSSATPQATSSPVSSVPSDPSPSSTATSTPSDTSQTGKPTDTERAQRREARRKQIEEVLTPEQVQQLQAKLKQGEKMQKALSELNLTTEQKTKIQIIFEKSYAKTPDSAPGKSQ</sequence>
<protein>
    <submittedName>
        <fullName evidence="3">Uncharacterized protein</fullName>
    </submittedName>
</protein>
<reference evidence="3" key="1">
    <citation type="submission" date="2024-01" db="EMBL/GenBank/DDBJ databases">
        <title>Bank of Algae and Cyanobacteria of the Azores (BACA) strain genomes.</title>
        <authorList>
            <person name="Luz R."/>
            <person name="Cordeiro R."/>
            <person name="Fonseca A."/>
            <person name="Goncalves V."/>
        </authorList>
    </citation>
    <scope>NUCLEOTIDE SEQUENCE</scope>
    <source>
        <strain evidence="3">BACA0141</strain>
    </source>
</reference>
<feature type="region of interest" description="Disordered" evidence="1">
    <location>
        <begin position="26"/>
        <end position="85"/>
    </location>
</feature>
<gene>
    <name evidence="3" type="ORF">V2H45_02750</name>
</gene>
<dbReference type="AlphaFoldDB" id="A0AAW9PWM4"/>
<proteinExistence type="predicted"/>
<evidence type="ECO:0000313" key="3">
    <source>
        <dbReference type="EMBL" id="MEE3715660.1"/>
    </source>
</evidence>
<evidence type="ECO:0000256" key="2">
    <source>
        <dbReference type="SAM" id="SignalP"/>
    </source>
</evidence>
<feature type="chain" id="PRO_5044015723" evidence="2">
    <location>
        <begin position="23"/>
        <end position="140"/>
    </location>
</feature>
<evidence type="ECO:0000313" key="4">
    <source>
        <dbReference type="Proteomes" id="UP001333818"/>
    </source>
</evidence>
<feature type="compositionally biased region" description="Basic and acidic residues" evidence="1">
    <location>
        <begin position="66"/>
        <end position="82"/>
    </location>
</feature>
<feature type="signal peptide" evidence="2">
    <location>
        <begin position="1"/>
        <end position="22"/>
    </location>
</feature>
<comment type="caution">
    <text evidence="3">The sequence shown here is derived from an EMBL/GenBank/DDBJ whole genome shotgun (WGS) entry which is preliminary data.</text>
</comment>
<accession>A0AAW9PWM4</accession>
<keyword evidence="2" id="KW-0732">Signal</keyword>
<dbReference type="EMBL" id="JAZBJZ010000006">
    <property type="protein sequence ID" value="MEE3715660.1"/>
    <property type="molecule type" value="Genomic_DNA"/>
</dbReference>
<keyword evidence="4" id="KW-1185">Reference proteome</keyword>
<dbReference type="RefSeq" id="WP_330482084.1">
    <property type="nucleotide sequence ID" value="NZ_JAZBJZ010000006.1"/>
</dbReference>
<evidence type="ECO:0000256" key="1">
    <source>
        <dbReference type="SAM" id="MobiDB-lite"/>
    </source>
</evidence>
<name>A0AAW9PWM4_9CYAN</name>
<organism evidence="3 4">
    <name type="scientific">Tumidithrix elongata BACA0141</name>
    <dbReference type="NCBI Taxonomy" id="2716417"/>
    <lineage>
        <taxon>Bacteria</taxon>
        <taxon>Bacillati</taxon>
        <taxon>Cyanobacteriota</taxon>
        <taxon>Cyanophyceae</taxon>
        <taxon>Pseudanabaenales</taxon>
        <taxon>Pseudanabaenaceae</taxon>
        <taxon>Tumidithrix</taxon>
        <taxon>Tumidithrix elongata</taxon>
    </lineage>
</organism>